<evidence type="ECO:0000313" key="1">
    <source>
        <dbReference type="EMBL" id="CAJ0855884.1"/>
    </source>
</evidence>
<gene>
    <name evidence="1" type="ORF">AMST5_00873</name>
</gene>
<dbReference type="AlphaFoldDB" id="A0AA48M1G1"/>
<dbReference type="Gene3D" id="3.40.50.11350">
    <property type="match status" value="1"/>
</dbReference>
<proteinExistence type="predicted"/>
<sequence length="292" mass="32952">MLTQIGLACDYAKKFNRLVIVQTNYHPQQEFGDTLSNYFYSTSIRLLLNPDKFTYLFDSLTVYPNELLGRVNSYVPVFDPNTAVYNYADELTGVTLTFDFAKDYAEKLLVHHACGCQPRGKSITALSHMQLHPSLAVALSERLSKISSVYDALHIRNTDYRSLDYIVEVNALTEMFGESIFVATDNRSALDYCRDVFGTARVYSFSSLPSNPGDPLHKQTGMCISDRNSDAVLDLMMLALSRKLHACKILNHFDGGRPSFSGFSMLASDLQENRELLKRLVPEEVRYVIPVP</sequence>
<accession>A0AA48M1G1</accession>
<reference evidence="1" key="1">
    <citation type="submission" date="2023-07" db="EMBL/GenBank/DDBJ databases">
        <authorList>
            <person name="Pelsma A.J. K."/>
        </authorList>
    </citation>
    <scope>NUCLEOTIDE SEQUENCE</scope>
</reference>
<protein>
    <submittedName>
        <fullName evidence="1">Uncharacterized protein</fullName>
    </submittedName>
</protein>
<dbReference type="EMBL" id="OY288114">
    <property type="protein sequence ID" value="CAJ0855884.1"/>
    <property type="molecule type" value="Genomic_DNA"/>
</dbReference>
<organism evidence="1">
    <name type="scientific">freshwater sediment metagenome</name>
    <dbReference type="NCBI Taxonomy" id="556182"/>
    <lineage>
        <taxon>unclassified sequences</taxon>
        <taxon>metagenomes</taxon>
        <taxon>ecological metagenomes</taxon>
    </lineage>
</organism>
<name>A0AA48M1G1_9ZZZZ</name>